<keyword evidence="1" id="KW-1005">Bacterial flagellum biogenesis</keyword>
<dbReference type="AlphaFoldDB" id="A0A8A7KFI9"/>
<accession>A0A8A7KFI9</accession>
<dbReference type="Gene3D" id="1.20.58.300">
    <property type="entry name" value="FlgN-like"/>
    <property type="match status" value="1"/>
</dbReference>
<dbReference type="Pfam" id="PF05130">
    <property type="entry name" value="FlgN"/>
    <property type="match status" value="1"/>
</dbReference>
<protein>
    <recommendedName>
        <fullName evidence="4">Flagellar protein FlgN</fullName>
    </recommendedName>
</protein>
<organism evidence="2 3">
    <name type="scientific">Iocasia fonsfrigidae</name>
    <dbReference type="NCBI Taxonomy" id="2682810"/>
    <lineage>
        <taxon>Bacteria</taxon>
        <taxon>Bacillati</taxon>
        <taxon>Bacillota</taxon>
        <taxon>Clostridia</taxon>
        <taxon>Halanaerobiales</taxon>
        <taxon>Halanaerobiaceae</taxon>
        <taxon>Iocasia</taxon>
    </lineage>
</organism>
<dbReference type="KEGG" id="ifn:GM661_02500"/>
<evidence type="ECO:0008006" key="4">
    <source>
        <dbReference type="Google" id="ProtNLM"/>
    </source>
</evidence>
<dbReference type="InterPro" id="IPR036679">
    <property type="entry name" value="FlgN-like_sf"/>
</dbReference>
<evidence type="ECO:0000313" key="3">
    <source>
        <dbReference type="Proteomes" id="UP000665020"/>
    </source>
</evidence>
<dbReference type="Proteomes" id="UP000665020">
    <property type="component" value="Chromosome"/>
</dbReference>
<proteinExistence type="predicted"/>
<dbReference type="SUPFAM" id="SSF140566">
    <property type="entry name" value="FlgN-like"/>
    <property type="match status" value="1"/>
</dbReference>
<keyword evidence="3" id="KW-1185">Reference proteome</keyword>
<reference evidence="2" key="1">
    <citation type="submission" date="2019-12" db="EMBL/GenBank/DDBJ databases">
        <authorList>
            <person name="zhang j."/>
            <person name="sun C.M."/>
        </authorList>
    </citation>
    <scope>NUCLEOTIDE SEQUENCE</scope>
    <source>
        <strain evidence="2">NS-1</strain>
    </source>
</reference>
<dbReference type="EMBL" id="CP046640">
    <property type="protein sequence ID" value="QTL96924.1"/>
    <property type="molecule type" value="Genomic_DNA"/>
</dbReference>
<name>A0A8A7KFI9_9FIRM</name>
<gene>
    <name evidence="2" type="ORF">GM661_02500</name>
</gene>
<evidence type="ECO:0000313" key="2">
    <source>
        <dbReference type="EMBL" id="QTL96924.1"/>
    </source>
</evidence>
<sequence>MRILPLSEFKEIFKKEYEQYCILLDKAQSKQQAIMENDIDELAEIVSYEQEIIELIEELESKRHSFLNDFAAEKKAADTEFSFAELMAFMPEEREGMQELKADFLTVLDQLQQINEENKQLIEDSLKISEYSLELIRQAVGKENVYSKKDKSDSLRQTNHIINKKI</sequence>
<dbReference type="GO" id="GO:0044780">
    <property type="term" value="P:bacterial-type flagellum assembly"/>
    <property type="evidence" value="ECO:0007669"/>
    <property type="project" value="InterPro"/>
</dbReference>
<evidence type="ECO:0000256" key="1">
    <source>
        <dbReference type="ARBA" id="ARBA00022795"/>
    </source>
</evidence>
<dbReference type="InterPro" id="IPR007809">
    <property type="entry name" value="FlgN-like"/>
</dbReference>